<comment type="caution">
    <text evidence="7">The sequence shown here is derived from an EMBL/GenBank/DDBJ whole genome shotgun (WGS) entry which is preliminary data.</text>
</comment>
<dbReference type="SUPFAM" id="SSF46785">
    <property type="entry name" value="Winged helix' DNA-binding domain"/>
    <property type="match status" value="1"/>
</dbReference>
<feature type="compositionally biased region" description="Low complexity" evidence="5">
    <location>
        <begin position="267"/>
        <end position="281"/>
    </location>
</feature>
<dbReference type="Gene3D" id="1.10.10.10">
    <property type="entry name" value="Winged helix-like DNA-binding domain superfamily/Winged helix DNA-binding domain"/>
    <property type="match status" value="1"/>
</dbReference>
<dbReference type="InterPro" id="IPR037171">
    <property type="entry name" value="NagB/RpiA_transferase-like"/>
</dbReference>
<dbReference type="PRINTS" id="PR00037">
    <property type="entry name" value="HTHLACR"/>
</dbReference>
<dbReference type="Pfam" id="PF08220">
    <property type="entry name" value="HTH_DeoR"/>
    <property type="match status" value="1"/>
</dbReference>
<dbReference type="SMART" id="SM01134">
    <property type="entry name" value="DeoRC"/>
    <property type="match status" value="1"/>
</dbReference>
<dbReference type="InterPro" id="IPR014036">
    <property type="entry name" value="DeoR-like_C"/>
</dbReference>
<dbReference type="PANTHER" id="PTHR30363:SF4">
    <property type="entry name" value="GLYCEROL-3-PHOSPHATE REGULON REPRESSOR"/>
    <property type="match status" value="1"/>
</dbReference>
<dbReference type="PANTHER" id="PTHR30363">
    <property type="entry name" value="HTH-TYPE TRANSCRIPTIONAL REGULATOR SRLR-RELATED"/>
    <property type="match status" value="1"/>
</dbReference>
<evidence type="ECO:0000256" key="4">
    <source>
        <dbReference type="ARBA" id="ARBA00023163"/>
    </source>
</evidence>
<dbReference type="InterPro" id="IPR018356">
    <property type="entry name" value="Tscrpt_reg_HTH_DeoR_CS"/>
</dbReference>
<feature type="domain" description="HTH deoR-type" evidence="6">
    <location>
        <begin position="3"/>
        <end position="58"/>
    </location>
</feature>
<proteinExistence type="predicted"/>
<keyword evidence="3" id="KW-0238">DNA-binding</keyword>
<protein>
    <submittedName>
        <fullName evidence="7">DeoR family transcriptional regulator</fullName>
    </submittedName>
</protein>
<dbReference type="InterPro" id="IPR036388">
    <property type="entry name" value="WH-like_DNA-bd_sf"/>
</dbReference>
<evidence type="ECO:0000256" key="5">
    <source>
        <dbReference type="SAM" id="MobiDB-lite"/>
    </source>
</evidence>
<dbReference type="RefSeq" id="WP_200341928.1">
    <property type="nucleotide sequence ID" value="NZ_NRRL01000053.1"/>
</dbReference>
<dbReference type="Pfam" id="PF00455">
    <property type="entry name" value="DeoRC"/>
    <property type="match status" value="1"/>
</dbReference>
<keyword evidence="8" id="KW-1185">Reference proteome</keyword>
<evidence type="ECO:0000313" key="7">
    <source>
        <dbReference type="EMBL" id="MBK1669596.1"/>
    </source>
</evidence>
<dbReference type="SUPFAM" id="SSF100950">
    <property type="entry name" value="NagB/RpiA/CoA transferase-like"/>
    <property type="match status" value="1"/>
</dbReference>
<dbReference type="Proteomes" id="UP001296873">
    <property type="component" value="Unassembled WGS sequence"/>
</dbReference>
<keyword evidence="2" id="KW-0805">Transcription regulation</keyword>
<dbReference type="InterPro" id="IPR050313">
    <property type="entry name" value="Carb_Metab_HTH_regulators"/>
</dbReference>
<sequence length="281" mass="30310">MHRAARQNAILEALRTHGSATVGELTRSMNVSDETVRRDVKAMASKGLVERVHGGVMLPDLNREPGFQSRMQQNAQAKRAIARKAAELIANGDSLMLDTGSTTAYVARALKDHTDLFVVTNSVDIARALANGKKGNKVYVAGGELRGDDGATFGPTAHDFVRRFRTRYAVISVGALHSDGGVMDFHLQEAEFCQTVLEQAAQVVAVADASKFRHQAPVKVCDLQRIDTLITDRRPPEPFLKRLRENEVRLLVADDTGRRPVADADDAATAAGAGDATRGAG</sequence>
<organism evidence="7 8">
    <name type="scientific">Rhodovibrio sodomensis</name>
    <dbReference type="NCBI Taxonomy" id="1088"/>
    <lineage>
        <taxon>Bacteria</taxon>
        <taxon>Pseudomonadati</taxon>
        <taxon>Pseudomonadota</taxon>
        <taxon>Alphaproteobacteria</taxon>
        <taxon>Rhodospirillales</taxon>
        <taxon>Rhodovibrionaceae</taxon>
        <taxon>Rhodovibrio</taxon>
    </lineage>
</organism>
<dbReference type="InterPro" id="IPR001034">
    <property type="entry name" value="DeoR_HTH"/>
</dbReference>
<dbReference type="SMART" id="SM00420">
    <property type="entry name" value="HTH_DEOR"/>
    <property type="match status" value="1"/>
</dbReference>
<dbReference type="PROSITE" id="PS00894">
    <property type="entry name" value="HTH_DEOR_1"/>
    <property type="match status" value="1"/>
</dbReference>
<evidence type="ECO:0000256" key="3">
    <source>
        <dbReference type="ARBA" id="ARBA00023125"/>
    </source>
</evidence>
<dbReference type="Gene3D" id="3.40.50.1360">
    <property type="match status" value="1"/>
</dbReference>
<dbReference type="EMBL" id="NRRL01000053">
    <property type="protein sequence ID" value="MBK1669596.1"/>
    <property type="molecule type" value="Genomic_DNA"/>
</dbReference>
<evidence type="ECO:0000256" key="2">
    <source>
        <dbReference type="ARBA" id="ARBA00023015"/>
    </source>
</evidence>
<dbReference type="PROSITE" id="PS51000">
    <property type="entry name" value="HTH_DEOR_2"/>
    <property type="match status" value="1"/>
</dbReference>
<name>A0ABS1DHX3_9PROT</name>
<gene>
    <name evidence="7" type="ORF">CKO28_16275</name>
</gene>
<keyword evidence="4" id="KW-0804">Transcription</keyword>
<keyword evidence="1" id="KW-0678">Repressor</keyword>
<evidence type="ECO:0000259" key="6">
    <source>
        <dbReference type="PROSITE" id="PS51000"/>
    </source>
</evidence>
<dbReference type="InterPro" id="IPR036390">
    <property type="entry name" value="WH_DNA-bd_sf"/>
</dbReference>
<reference evidence="7 8" key="1">
    <citation type="journal article" date="2020" name="Microorganisms">
        <title>Osmotic Adaptation and Compatible Solute Biosynthesis of Phototrophic Bacteria as Revealed from Genome Analyses.</title>
        <authorList>
            <person name="Imhoff J.F."/>
            <person name="Rahn T."/>
            <person name="Kunzel S."/>
            <person name="Keller A."/>
            <person name="Neulinger S.C."/>
        </authorList>
    </citation>
    <scope>NUCLEOTIDE SEQUENCE [LARGE SCALE GENOMIC DNA]</scope>
    <source>
        <strain evidence="7 8">DSM 9895</strain>
    </source>
</reference>
<accession>A0ABS1DHX3</accession>
<evidence type="ECO:0000256" key="1">
    <source>
        <dbReference type="ARBA" id="ARBA00022491"/>
    </source>
</evidence>
<evidence type="ECO:0000313" key="8">
    <source>
        <dbReference type="Proteomes" id="UP001296873"/>
    </source>
</evidence>
<feature type="region of interest" description="Disordered" evidence="5">
    <location>
        <begin position="261"/>
        <end position="281"/>
    </location>
</feature>